<dbReference type="AlphaFoldDB" id="A0A7W9STE9"/>
<gene>
    <name evidence="1" type="ORF">HNQ39_003870</name>
</gene>
<reference evidence="1 2" key="1">
    <citation type="submission" date="2020-08" db="EMBL/GenBank/DDBJ databases">
        <title>Genomic Encyclopedia of Type Strains, Phase IV (KMG-IV): sequencing the most valuable type-strain genomes for metagenomic binning, comparative biology and taxonomic classification.</title>
        <authorList>
            <person name="Goeker M."/>
        </authorList>
    </citation>
    <scope>NUCLEOTIDE SEQUENCE [LARGE SCALE GENOMIC DNA]</scope>
    <source>
        <strain evidence="1 2">DSM 23562</strain>
    </source>
</reference>
<dbReference type="RefSeq" id="WP_184200279.1">
    <property type="nucleotide sequence ID" value="NZ_JACHGW010000003.1"/>
</dbReference>
<dbReference type="EMBL" id="JACHGW010000003">
    <property type="protein sequence ID" value="MBB6052060.1"/>
    <property type="molecule type" value="Genomic_DNA"/>
</dbReference>
<organism evidence="1 2">
    <name type="scientific">Armatimonas rosea</name>
    <dbReference type="NCBI Taxonomy" id="685828"/>
    <lineage>
        <taxon>Bacteria</taxon>
        <taxon>Bacillati</taxon>
        <taxon>Armatimonadota</taxon>
        <taxon>Armatimonadia</taxon>
        <taxon>Armatimonadales</taxon>
        <taxon>Armatimonadaceae</taxon>
        <taxon>Armatimonas</taxon>
    </lineage>
</organism>
<name>A0A7W9STE9_ARMRO</name>
<evidence type="ECO:0000313" key="1">
    <source>
        <dbReference type="EMBL" id="MBB6052060.1"/>
    </source>
</evidence>
<dbReference type="Proteomes" id="UP000520814">
    <property type="component" value="Unassembled WGS sequence"/>
</dbReference>
<sequence>MWWTLDLLFPLCPWAWLAQRRARASLSPAYTATLTRTERFRWGWVFTYTLTHPEDGTFATPRVVLQGTGVVYRAVGGYPGRKGTERYFRRHQAALPANLWGGRRVWCLTIPCSRSECGTIARTLNDIFETPELPGEAENWPALPSPLFYGSRTAMQWLSDRLAEQGLPSRVQCVLRSQARKARLFRVTHFAMSLPDALRDNGDSWHGNAPFNRFEETR</sequence>
<protein>
    <submittedName>
        <fullName evidence="1">Uncharacterized protein</fullName>
    </submittedName>
</protein>
<evidence type="ECO:0000313" key="2">
    <source>
        <dbReference type="Proteomes" id="UP000520814"/>
    </source>
</evidence>
<accession>A0A7W9STE9</accession>
<proteinExistence type="predicted"/>
<keyword evidence="2" id="KW-1185">Reference proteome</keyword>
<comment type="caution">
    <text evidence="1">The sequence shown here is derived from an EMBL/GenBank/DDBJ whole genome shotgun (WGS) entry which is preliminary data.</text>
</comment>